<dbReference type="Proteomes" id="UP001190700">
    <property type="component" value="Unassembled WGS sequence"/>
</dbReference>
<name>A0AAE0BF93_9CHLO</name>
<dbReference type="AlphaFoldDB" id="A0AAE0BF93"/>
<accession>A0AAE0BF93</accession>
<gene>
    <name evidence="1" type="ORF">CYMTET_54263</name>
</gene>
<proteinExistence type="predicted"/>
<evidence type="ECO:0000313" key="2">
    <source>
        <dbReference type="Proteomes" id="UP001190700"/>
    </source>
</evidence>
<sequence length="141" mass="16609">MLESYNIFTYYAKVCNTSHTPEWTPEAVIVMRLLHRELGEEAFLAWKQGFEQLSRSDKSRLVESCMLFIRQPQNGVSDLYHAIMRDYRLSGTYEYRWADATVSYHTRESDDAAVDASVMLFIEEHGEQHFCNAVKDVLWEW</sequence>
<protein>
    <submittedName>
        <fullName evidence="1">Uncharacterized protein</fullName>
    </submittedName>
</protein>
<organism evidence="1 2">
    <name type="scientific">Cymbomonas tetramitiformis</name>
    <dbReference type="NCBI Taxonomy" id="36881"/>
    <lineage>
        <taxon>Eukaryota</taxon>
        <taxon>Viridiplantae</taxon>
        <taxon>Chlorophyta</taxon>
        <taxon>Pyramimonadophyceae</taxon>
        <taxon>Pyramimonadales</taxon>
        <taxon>Pyramimonadaceae</taxon>
        <taxon>Cymbomonas</taxon>
    </lineage>
</organism>
<evidence type="ECO:0000313" key="1">
    <source>
        <dbReference type="EMBL" id="KAK3235556.1"/>
    </source>
</evidence>
<comment type="caution">
    <text evidence="1">The sequence shown here is derived from an EMBL/GenBank/DDBJ whole genome shotgun (WGS) entry which is preliminary data.</text>
</comment>
<reference evidence="1 2" key="1">
    <citation type="journal article" date="2015" name="Genome Biol. Evol.">
        <title>Comparative Genomics of a Bacterivorous Green Alga Reveals Evolutionary Causalities and Consequences of Phago-Mixotrophic Mode of Nutrition.</title>
        <authorList>
            <person name="Burns J.A."/>
            <person name="Paasch A."/>
            <person name="Narechania A."/>
            <person name="Kim E."/>
        </authorList>
    </citation>
    <scope>NUCLEOTIDE SEQUENCE [LARGE SCALE GENOMIC DNA]</scope>
    <source>
        <strain evidence="1 2">PLY_AMNH</strain>
    </source>
</reference>
<keyword evidence="2" id="KW-1185">Reference proteome</keyword>
<dbReference type="EMBL" id="LGRX02035271">
    <property type="protein sequence ID" value="KAK3235556.1"/>
    <property type="molecule type" value="Genomic_DNA"/>
</dbReference>